<dbReference type="PANTHER" id="PTHR13273">
    <property type="entry name" value="ANAMORSIN"/>
    <property type="match status" value="1"/>
</dbReference>
<proteinExistence type="inferred from homology"/>
<dbReference type="PANTHER" id="PTHR13273:SF14">
    <property type="entry name" value="ANAMORSIN"/>
    <property type="match status" value="1"/>
</dbReference>
<feature type="binding site" evidence="10">
    <location>
        <position position="318"/>
    </location>
    <ligand>
        <name>[4Fe-4S] cluster</name>
        <dbReference type="ChEBI" id="CHEBI:49883"/>
    </ligand>
</feature>
<dbReference type="SUPFAM" id="SSF53335">
    <property type="entry name" value="S-adenosyl-L-methionine-dependent methyltransferases"/>
    <property type="match status" value="1"/>
</dbReference>
<comment type="caution">
    <text evidence="10">Lacks conserved residue(s) required for the propagation of feature annotation.</text>
</comment>
<comment type="domain">
    <text evidence="10">The twin Cx2C motifs are involved in the recognition by the mitochondrial MIA40-ERV1 disulfide relay system. The formation of 2 disulfide bonds in the Cx2C motifs through dithiol/disulfide exchange reactions effectively traps the protein in the mitochondrial intermembrane space.</text>
</comment>
<dbReference type="GO" id="GO:0016226">
    <property type="term" value="P:iron-sulfur cluster assembly"/>
    <property type="evidence" value="ECO:0007669"/>
    <property type="project" value="UniProtKB-UniRule"/>
</dbReference>
<dbReference type="InterPro" id="IPR046408">
    <property type="entry name" value="CIAPIN1"/>
</dbReference>
<feature type="short sequence motif" description="Cx2C motif 2" evidence="10">
    <location>
        <begin position="318"/>
        <end position="321"/>
    </location>
</feature>
<feature type="domain" description="Anamorsin C-terminal" evidence="12">
    <location>
        <begin position="244"/>
        <end position="337"/>
    </location>
</feature>
<feature type="binding site" evidence="10">
    <location>
        <position position="259"/>
    </location>
    <ligand>
        <name>[2Fe-2S] cluster</name>
        <dbReference type="ChEBI" id="CHEBI:190135"/>
    </ligand>
</feature>
<feature type="short sequence motif" description="Cx2C motif 1" evidence="10">
    <location>
        <begin position="307"/>
        <end position="310"/>
    </location>
</feature>
<gene>
    <name evidence="14" type="ORF">R9X50_00475300</name>
</gene>
<sequence>MVPSVTIDNTPDLDLPTTNPTSSQRTLLLAPPSVASHPTALTQVVEAYDRNATDIQMLDRLALGLVALPDATYDVVLLLTDVGNASNRELDRNVMSRIVQSLKPGGKLMAQGGNLSPTEQTEGILAGLAVDGDSMKKAENSSAPQTVTLSFGKKKKANAAAVPANDVEAAAIKRKSDDISSTSNGVMKSTPAGVGFIDSTDDLGDDYDDDDMDVEFPSNEELQKAERIDPSTLLTDADRERPIVIPEACKPNGKRRRACKDCTCGLAQKLEAEDKATRSAADANLAKLTATDLTEVDFTVQGKVGSCGNCALGDAFRCDGCPYIGLPAFKPGEEVRLLNNDVQL</sequence>
<accession>A0AAQ3M5W8</accession>
<feature type="compositionally biased region" description="Low complexity" evidence="11">
    <location>
        <begin position="8"/>
        <end position="21"/>
    </location>
</feature>
<feature type="domain" description="Fe-S cluster assembly protein Dre2 N-terminal" evidence="13">
    <location>
        <begin position="24"/>
        <end position="149"/>
    </location>
</feature>
<dbReference type="Proteomes" id="UP001303373">
    <property type="component" value="Chromosome 7"/>
</dbReference>
<comment type="cofactor">
    <cofactor evidence="1 10">
        <name>[4Fe-4S] cluster</name>
        <dbReference type="ChEBI" id="CHEBI:49883"/>
    </cofactor>
</comment>
<evidence type="ECO:0000256" key="3">
    <source>
        <dbReference type="ARBA" id="ARBA00022485"/>
    </source>
</evidence>
<evidence type="ECO:0000259" key="12">
    <source>
        <dbReference type="Pfam" id="PF05093"/>
    </source>
</evidence>
<evidence type="ECO:0000256" key="8">
    <source>
        <dbReference type="ARBA" id="ARBA00023014"/>
    </source>
</evidence>
<keyword evidence="7 10" id="KW-0408">Iron</keyword>
<dbReference type="InterPro" id="IPR029063">
    <property type="entry name" value="SAM-dependent_MTases_sf"/>
</dbReference>
<feature type="binding site" evidence="10">
    <location>
        <position position="321"/>
    </location>
    <ligand>
        <name>[4Fe-4S] cluster</name>
        <dbReference type="ChEBI" id="CHEBI:49883"/>
    </ligand>
</feature>
<feature type="binding site" evidence="10">
    <location>
        <position position="310"/>
    </location>
    <ligand>
        <name>[4Fe-4S] cluster</name>
        <dbReference type="ChEBI" id="CHEBI:49883"/>
    </ligand>
</feature>
<dbReference type="GO" id="GO:0051537">
    <property type="term" value="F:2 iron, 2 sulfur cluster binding"/>
    <property type="evidence" value="ECO:0007669"/>
    <property type="project" value="UniProtKB-UniRule"/>
</dbReference>
<dbReference type="GO" id="GO:0051539">
    <property type="term" value="F:4 iron, 4 sulfur cluster binding"/>
    <property type="evidence" value="ECO:0007669"/>
    <property type="project" value="UniProtKB-KW"/>
</dbReference>
<organism evidence="14 15">
    <name type="scientific">Acrodontium crateriforme</name>
    <dbReference type="NCBI Taxonomy" id="150365"/>
    <lineage>
        <taxon>Eukaryota</taxon>
        <taxon>Fungi</taxon>
        <taxon>Dikarya</taxon>
        <taxon>Ascomycota</taxon>
        <taxon>Pezizomycotina</taxon>
        <taxon>Dothideomycetes</taxon>
        <taxon>Dothideomycetidae</taxon>
        <taxon>Mycosphaerellales</taxon>
        <taxon>Teratosphaeriaceae</taxon>
        <taxon>Acrodontium</taxon>
    </lineage>
</organism>
<evidence type="ECO:0000256" key="4">
    <source>
        <dbReference type="ARBA" id="ARBA00022490"/>
    </source>
</evidence>
<feature type="binding site" evidence="10">
    <location>
        <position position="262"/>
    </location>
    <ligand>
        <name>[2Fe-2S] cluster</name>
        <dbReference type="ChEBI" id="CHEBI:190135"/>
    </ligand>
</feature>
<evidence type="ECO:0000256" key="7">
    <source>
        <dbReference type="ARBA" id="ARBA00023004"/>
    </source>
</evidence>
<keyword evidence="3 10" id="KW-0004">4Fe-4S</keyword>
<comment type="domain">
    <text evidence="10">The N-terminal domain has structural similarity with S-adenosyl-L-methionine-dependent methyltransferases, but does not bind S-adenosyl-L-methionine. It is required for correct assembly of the 2 Fe-S clusters.</text>
</comment>
<dbReference type="Gene3D" id="3.40.50.11000">
    <property type="entry name" value="Fe-S cluster assembly protein Dre2, N-terminal domain"/>
    <property type="match status" value="1"/>
</dbReference>
<keyword evidence="4 10" id="KW-0963">Cytoplasm</keyword>
<comment type="domain">
    <text evidence="10">The C-terminal domain binds 2 Fe-S clusters but is otherwise mostly in an intrinsically disordered conformation.</text>
</comment>
<feature type="binding site" evidence="10">
    <location>
        <position position="249"/>
    </location>
    <ligand>
        <name>[2Fe-2S] cluster</name>
        <dbReference type="ChEBI" id="CHEBI:190135"/>
    </ligand>
</feature>
<evidence type="ECO:0000256" key="2">
    <source>
        <dbReference type="ARBA" id="ARBA00008169"/>
    </source>
</evidence>
<dbReference type="GO" id="GO:0005758">
    <property type="term" value="C:mitochondrial intermembrane space"/>
    <property type="evidence" value="ECO:0007669"/>
    <property type="project" value="UniProtKB-SubCell"/>
</dbReference>
<feature type="binding site" evidence="10">
    <location>
        <position position="307"/>
    </location>
    <ligand>
        <name>[4Fe-4S] cluster</name>
        <dbReference type="ChEBI" id="CHEBI:49883"/>
    </ligand>
</feature>
<reference evidence="14 15" key="1">
    <citation type="submission" date="2023-11" db="EMBL/GenBank/DDBJ databases">
        <title>An acidophilic fungus is an integral part of prey digestion in a carnivorous sundew plant.</title>
        <authorList>
            <person name="Tsai I.J."/>
        </authorList>
    </citation>
    <scope>NUCLEOTIDE SEQUENCE [LARGE SCALE GENOMIC DNA]</scope>
    <source>
        <strain evidence="14">169a</strain>
    </source>
</reference>
<dbReference type="GO" id="GO:0046872">
    <property type="term" value="F:metal ion binding"/>
    <property type="evidence" value="ECO:0007669"/>
    <property type="project" value="UniProtKB-KW"/>
</dbReference>
<evidence type="ECO:0000256" key="10">
    <source>
        <dbReference type="HAMAP-Rule" id="MF_03115"/>
    </source>
</evidence>
<evidence type="ECO:0000256" key="6">
    <source>
        <dbReference type="ARBA" id="ARBA00022723"/>
    </source>
</evidence>
<dbReference type="InterPro" id="IPR031838">
    <property type="entry name" value="Dre2_N"/>
</dbReference>
<dbReference type="Pfam" id="PF05093">
    <property type="entry name" value="CIAPIN1"/>
    <property type="match status" value="1"/>
</dbReference>
<evidence type="ECO:0000256" key="11">
    <source>
        <dbReference type="SAM" id="MobiDB-lite"/>
    </source>
</evidence>
<evidence type="ECO:0000259" key="13">
    <source>
        <dbReference type="Pfam" id="PF16803"/>
    </source>
</evidence>
<comment type="cofactor">
    <cofactor evidence="10">
        <name>[2Fe-2S] cluster</name>
        <dbReference type="ChEBI" id="CHEBI:190135"/>
    </cofactor>
</comment>
<dbReference type="AlphaFoldDB" id="A0AAQ3M5W8"/>
<evidence type="ECO:0000256" key="9">
    <source>
        <dbReference type="ARBA" id="ARBA00023128"/>
    </source>
</evidence>
<keyword evidence="8 10" id="KW-0411">Iron-sulfur</keyword>
<comment type="subcellular location">
    <subcellularLocation>
        <location evidence="10">Cytoplasm</location>
    </subcellularLocation>
    <subcellularLocation>
        <location evidence="10">Mitochondrion intermembrane space</location>
    </subcellularLocation>
</comment>
<comment type="similarity">
    <text evidence="2 10">Belongs to the anamorsin family.</text>
</comment>
<feature type="binding site" evidence="10">
    <location>
        <position position="264"/>
    </location>
    <ligand>
        <name>[2Fe-2S] cluster</name>
        <dbReference type="ChEBI" id="CHEBI:190135"/>
    </ligand>
</feature>
<name>A0AAQ3M5W8_9PEZI</name>
<feature type="region of interest" description="Disordered" evidence="11">
    <location>
        <begin position="1"/>
        <end position="24"/>
    </location>
</feature>
<evidence type="ECO:0000256" key="1">
    <source>
        <dbReference type="ARBA" id="ARBA00001966"/>
    </source>
</evidence>
<evidence type="ECO:0000256" key="5">
    <source>
        <dbReference type="ARBA" id="ARBA00022714"/>
    </source>
</evidence>
<keyword evidence="15" id="KW-1185">Reference proteome</keyword>
<dbReference type="HAMAP" id="MF_03115">
    <property type="entry name" value="Anamorsin"/>
    <property type="match status" value="1"/>
</dbReference>
<dbReference type="GO" id="GO:0009055">
    <property type="term" value="F:electron transfer activity"/>
    <property type="evidence" value="ECO:0007669"/>
    <property type="project" value="UniProtKB-UniRule"/>
</dbReference>
<dbReference type="EMBL" id="CP138586">
    <property type="protein sequence ID" value="WPH01899.1"/>
    <property type="molecule type" value="Genomic_DNA"/>
</dbReference>
<evidence type="ECO:0000313" key="15">
    <source>
        <dbReference type="Proteomes" id="UP001303373"/>
    </source>
</evidence>
<keyword evidence="6 10" id="KW-0479">Metal-binding</keyword>
<evidence type="ECO:0000313" key="14">
    <source>
        <dbReference type="EMBL" id="WPH01899.1"/>
    </source>
</evidence>
<keyword evidence="9 10" id="KW-0496">Mitochondrion</keyword>
<dbReference type="InterPro" id="IPR007785">
    <property type="entry name" value="Anamorsin"/>
</dbReference>
<dbReference type="Pfam" id="PF16803">
    <property type="entry name" value="DRE2_N"/>
    <property type="match status" value="1"/>
</dbReference>
<keyword evidence="5 10" id="KW-0001">2Fe-2S</keyword>
<feature type="region of interest" description="Fe-S binding site B" evidence="10">
    <location>
        <begin position="307"/>
        <end position="321"/>
    </location>
</feature>
<protein>
    <submittedName>
        <fullName evidence="14">Fe-S cluster assembly protein dre2</fullName>
    </submittedName>
</protein>